<feature type="domain" description="Methyltransferase type 12" evidence="2">
    <location>
        <begin position="89"/>
        <end position="187"/>
    </location>
</feature>
<dbReference type="Pfam" id="PF05045">
    <property type="entry name" value="RgpF"/>
    <property type="match status" value="1"/>
</dbReference>
<dbReference type="Gene3D" id="3.20.20.80">
    <property type="entry name" value="Glycosidases"/>
    <property type="match status" value="1"/>
</dbReference>
<dbReference type="InterPro" id="IPR013217">
    <property type="entry name" value="Methyltransf_12"/>
</dbReference>
<name>A0ABU1BMK3_9BURK</name>
<dbReference type="InterPro" id="IPR029063">
    <property type="entry name" value="SAM-dependent_MTases_sf"/>
</dbReference>
<dbReference type="Gene3D" id="3.40.50.150">
    <property type="entry name" value="Vaccinia Virus protein VP39"/>
    <property type="match status" value="1"/>
</dbReference>
<evidence type="ECO:0000259" key="2">
    <source>
        <dbReference type="Pfam" id="PF08242"/>
    </source>
</evidence>
<dbReference type="PANTHER" id="PTHR41244">
    <property type="entry name" value="RHAMNAN SYNTHESIS F"/>
    <property type="match status" value="1"/>
</dbReference>
<dbReference type="Proteomes" id="UP001225596">
    <property type="component" value="Unassembled WGS sequence"/>
</dbReference>
<dbReference type="InterPro" id="IPR007739">
    <property type="entry name" value="RgpF"/>
</dbReference>
<dbReference type="SUPFAM" id="SSF53335">
    <property type="entry name" value="S-adenosyl-L-methionine-dependent methyltransferases"/>
    <property type="match status" value="1"/>
</dbReference>
<dbReference type="InterPro" id="IPR032719">
    <property type="entry name" value="WbsX"/>
</dbReference>
<gene>
    <name evidence="3" type="ORF">Q8A64_06830</name>
</gene>
<dbReference type="CDD" id="cd11579">
    <property type="entry name" value="Glyco_tran_WbsX"/>
    <property type="match status" value="1"/>
</dbReference>
<dbReference type="CDD" id="cd02440">
    <property type="entry name" value="AdoMet_MTases"/>
    <property type="match status" value="1"/>
</dbReference>
<proteinExistence type="predicted"/>
<dbReference type="Pfam" id="PF08242">
    <property type="entry name" value="Methyltransf_12"/>
    <property type="match status" value="1"/>
</dbReference>
<sequence length="1323" mass="150236">MKSLLENLNYVLDPQRQIWSQPGYAGISYSDGDEAELRIANIVEQAYDVTVLSSELRQHCTDWPSLYHLSAARANILRPFAEVITGDILEIGAGCGAITRYLGECGANVLALEGSPRRAAIARSRTRDLENVTVVAEKFDLFRCERKFDVITLIGVLEYANLFTPAENPPMAMLQRVRSLLKPDGKLIIAIENQMGLKYFAGAPEDHLGQPMYGIEGRYKKDQPQTFGRRVLTTLIEQAGFAESEFLAPLPDYKLPVSILTEAGIKNNEFDAAAFAWQSARRDPQLPAYCTFSQELAWPEIFKNGLGLETANSFLIVASPSRSVVPLHPEALAYHYSTDRLPQYCKETLFRSDSKNKILISYRSLAGAIPPDANSVLFFTIPEETQYTKGSILSRDFIQIVSRDGWTWSEVGAFVKSYVLLLVELASQAGHKISEFDPESQLPGEFFDVIPQNIIIKNDGAAIIIDREWRANGNVTLGWLLFRSLLSMVGGVTRFGSSPDGKSFSLREFVRLAIESAGIHITNEAIERIIEKECDITLKVTGRPLDESLRMALEQPLPIHHLRHALSDRDQQIVSLTQNVENLTQNVENLTQTVHNLTAQRDNILKSTSWRITKPLRSFRKKGINKPYYLFRKSLSASAKQIWKQLPLPFEKKLAFKNRLFNTVPFLFHWSEAYRNWAAMNGIVDSDSISHLSVNSHTTHRPGAEVDVRVQLLHAAPLENAPAKLIAFYLPQFHPIPENNVWWGEGFTEWSNVRPAQPQFIGHYQPHVPDELGYYNLLDTRAQHRQIELAKLYGVGGFCFYTYWFGGKLLLQKPVQNYLNDQSLALPFCLCWANENWSRRWDGLDSEILIAQDHSPEDDLGFIQYISQYMRDERYIRVNGKPLLLVYRPSLLPSAKNTAVRWREWCRENNIGEIFLAYTQSFENVDPALYGFDAAIEFPPNNSSPPNITAQVKPLSADFRGTVYDWRIFVERSYKYRTPAYKLFRGVCPSWDNTARRKNKGTIFLNSSPQGYQEWLFNAINETKKTFNNPDEQLIFVNAWNEWAEGAHLEPDQRYGYAYLEATRMALIRSDLKTKSEKDSCDSNAPIAIIIHAFYVEVFDEILTYIDRIHRKKLKLYVSAPVEIAPVINERLLSSGQNFFLLPVKNHGRDVLPMLKMLPEVIKANHAFVLKVHTKKSLHRCDGDQWRRELFNGLLNEESIVETLDQFGKNPRLGVVAPKEHIVPLTYYWSSNGNRVIKLASRLGISESVLSDMNFVAGTMFMARTTALVPLLNLAIKDEDFEEESGQTDGTMAHAIERIIGVCAHSAGYVLSNGTTVRYKFAA</sequence>
<keyword evidence="1" id="KW-0175">Coiled coil</keyword>
<reference evidence="3 4" key="1">
    <citation type="submission" date="2023-08" db="EMBL/GenBank/DDBJ databases">
        <title>Oxalobacteraceae gen .nov., isolated from river sludge outside the plant.</title>
        <authorList>
            <person name="Zhao S.Y."/>
        </authorList>
    </citation>
    <scope>NUCLEOTIDE SEQUENCE [LARGE SCALE GENOMIC DNA]</scope>
    <source>
        <strain evidence="3 4">R-40</strain>
    </source>
</reference>
<accession>A0ABU1BMK3</accession>
<protein>
    <submittedName>
        <fullName evidence="3">Glycoside hydrolase family 99-like domain-containing protein</fullName>
    </submittedName>
</protein>
<feature type="coiled-coil region" evidence="1">
    <location>
        <begin position="566"/>
        <end position="607"/>
    </location>
</feature>
<dbReference type="PANTHER" id="PTHR41244:SF1">
    <property type="entry name" value="GLYCOSYLTRANSFERASE"/>
    <property type="match status" value="1"/>
</dbReference>
<evidence type="ECO:0000313" key="3">
    <source>
        <dbReference type="EMBL" id="MDQ9170127.1"/>
    </source>
</evidence>
<evidence type="ECO:0000313" key="4">
    <source>
        <dbReference type="Proteomes" id="UP001225596"/>
    </source>
</evidence>
<organism evidence="3 4">
    <name type="scientific">Keguizhuia sedimenti</name>
    <dbReference type="NCBI Taxonomy" id="3064264"/>
    <lineage>
        <taxon>Bacteria</taxon>
        <taxon>Pseudomonadati</taxon>
        <taxon>Pseudomonadota</taxon>
        <taxon>Betaproteobacteria</taxon>
        <taxon>Burkholderiales</taxon>
        <taxon>Oxalobacteraceae</taxon>
        <taxon>Keguizhuia</taxon>
    </lineage>
</organism>
<keyword evidence="4" id="KW-1185">Reference proteome</keyword>
<comment type="caution">
    <text evidence="3">The sequence shown here is derived from an EMBL/GenBank/DDBJ whole genome shotgun (WGS) entry which is preliminary data.</text>
</comment>
<dbReference type="Pfam" id="PF14307">
    <property type="entry name" value="Glyco_tran_WbsX"/>
    <property type="match status" value="1"/>
</dbReference>
<evidence type="ECO:0000256" key="1">
    <source>
        <dbReference type="SAM" id="Coils"/>
    </source>
</evidence>
<dbReference type="EMBL" id="JAUYVH010000002">
    <property type="protein sequence ID" value="MDQ9170127.1"/>
    <property type="molecule type" value="Genomic_DNA"/>
</dbReference>
<dbReference type="RefSeq" id="WP_338436040.1">
    <property type="nucleotide sequence ID" value="NZ_JAUYVH010000002.1"/>
</dbReference>